<organism evidence="2 3">
    <name type="scientific">Lactococcus termiticola</name>
    <dbReference type="NCBI Taxonomy" id="2169526"/>
    <lineage>
        <taxon>Bacteria</taxon>
        <taxon>Bacillati</taxon>
        <taxon>Bacillota</taxon>
        <taxon>Bacilli</taxon>
        <taxon>Lactobacillales</taxon>
        <taxon>Streptococcaceae</taxon>
        <taxon>Lactococcus</taxon>
    </lineage>
</organism>
<feature type="transmembrane region" description="Helical" evidence="1">
    <location>
        <begin position="53"/>
        <end position="70"/>
    </location>
</feature>
<dbReference type="Proteomes" id="UP000245021">
    <property type="component" value="Unassembled WGS sequence"/>
</dbReference>
<feature type="transmembrane region" description="Helical" evidence="1">
    <location>
        <begin position="91"/>
        <end position="115"/>
    </location>
</feature>
<feature type="transmembrane region" description="Helical" evidence="1">
    <location>
        <begin position="121"/>
        <end position="141"/>
    </location>
</feature>
<keyword evidence="1" id="KW-0472">Membrane</keyword>
<comment type="caution">
    <text evidence="2">The sequence shown here is derived from an EMBL/GenBank/DDBJ whole genome shotgun (WGS) entry which is preliminary data.</text>
</comment>
<dbReference type="AlphaFoldDB" id="A0A2R5HKA2"/>
<keyword evidence="1" id="KW-0812">Transmembrane</keyword>
<keyword evidence="3" id="KW-1185">Reference proteome</keyword>
<gene>
    <name evidence="2" type="ORF">NtB2_01346</name>
</gene>
<reference evidence="2 3" key="1">
    <citation type="journal article" date="2018" name="Genome Announc.">
        <title>Draft Genome Sequence of Lactococcus sp. Strain NtB2 (JCM 32569), Isolated from the Gut of the Higher Termite Nasutitermes takasagoensis.</title>
        <authorList>
            <person name="Noda S."/>
            <person name="Aihara C."/>
            <person name="Yuki M."/>
            <person name="Ohkuma M."/>
        </authorList>
    </citation>
    <scope>NUCLEOTIDE SEQUENCE [LARGE SCALE GENOMIC DNA]</scope>
    <source>
        <strain evidence="2 3">NtB2</strain>
    </source>
</reference>
<protein>
    <submittedName>
        <fullName evidence="2">Uncharacterized protein</fullName>
    </submittedName>
</protein>
<evidence type="ECO:0000313" key="3">
    <source>
        <dbReference type="Proteomes" id="UP000245021"/>
    </source>
</evidence>
<keyword evidence="1" id="KW-1133">Transmembrane helix</keyword>
<accession>A0A2R5HKA2</accession>
<sequence>MKQLIKKLLTFLQYIEKWIDDHFSNRMAFVFLPIMSLILMGLLWSLLHRLTPLGSALLIGIIQFLMVQIISNKLLAVIERRDRSARHYIRFAGFLNILIITLLLVVTIGSWLYALSEWNRFTVVASLFLSAYLAISIYAFIHHSRRYLGKYKGKRWNQLLHQHDGHKK</sequence>
<evidence type="ECO:0000256" key="1">
    <source>
        <dbReference type="SAM" id="Phobius"/>
    </source>
</evidence>
<proteinExistence type="predicted"/>
<name>A0A2R5HKA2_9LACT</name>
<dbReference type="EMBL" id="BFFO01000008">
    <property type="protein sequence ID" value="GBG97208.1"/>
    <property type="molecule type" value="Genomic_DNA"/>
</dbReference>
<feature type="transmembrane region" description="Helical" evidence="1">
    <location>
        <begin position="27"/>
        <end position="47"/>
    </location>
</feature>
<evidence type="ECO:0000313" key="2">
    <source>
        <dbReference type="EMBL" id="GBG97208.1"/>
    </source>
</evidence>